<feature type="transmembrane region" description="Helical" evidence="1">
    <location>
        <begin position="42"/>
        <end position="64"/>
    </location>
</feature>
<gene>
    <name evidence="2" type="ORF">SDC9_164349</name>
</gene>
<keyword evidence="1" id="KW-1133">Transmembrane helix</keyword>
<evidence type="ECO:0000256" key="1">
    <source>
        <dbReference type="SAM" id="Phobius"/>
    </source>
</evidence>
<evidence type="ECO:0000313" key="2">
    <source>
        <dbReference type="EMBL" id="MPN17000.1"/>
    </source>
</evidence>
<protein>
    <submittedName>
        <fullName evidence="2">Uncharacterized protein</fullName>
    </submittedName>
</protein>
<name>A0A645FSW6_9ZZZZ</name>
<accession>A0A645FSW6</accession>
<keyword evidence="1" id="KW-0812">Transmembrane</keyword>
<sequence>MFKILIIVNPLLFLMYNIMCHFKKRIIYTIKSKNFIIINDKFFNIQLLLSFINCILISIIAYLWESLNLQFGLALYLGVFWTINYLIKGIAIFKKYAK</sequence>
<dbReference type="AlphaFoldDB" id="A0A645FSW6"/>
<dbReference type="EMBL" id="VSSQ01064022">
    <property type="protein sequence ID" value="MPN17000.1"/>
    <property type="molecule type" value="Genomic_DNA"/>
</dbReference>
<feature type="transmembrane region" description="Helical" evidence="1">
    <location>
        <begin position="6"/>
        <end position="22"/>
    </location>
</feature>
<proteinExistence type="predicted"/>
<comment type="caution">
    <text evidence="2">The sequence shown here is derived from an EMBL/GenBank/DDBJ whole genome shotgun (WGS) entry which is preliminary data.</text>
</comment>
<keyword evidence="1" id="KW-0472">Membrane</keyword>
<feature type="transmembrane region" description="Helical" evidence="1">
    <location>
        <begin position="70"/>
        <end position="93"/>
    </location>
</feature>
<organism evidence="2">
    <name type="scientific">bioreactor metagenome</name>
    <dbReference type="NCBI Taxonomy" id="1076179"/>
    <lineage>
        <taxon>unclassified sequences</taxon>
        <taxon>metagenomes</taxon>
        <taxon>ecological metagenomes</taxon>
    </lineage>
</organism>
<reference evidence="2" key="1">
    <citation type="submission" date="2019-08" db="EMBL/GenBank/DDBJ databases">
        <authorList>
            <person name="Kucharzyk K."/>
            <person name="Murdoch R.W."/>
            <person name="Higgins S."/>
            <person name="Loffler F."/>
        </authorList>
    </citation>
    <scope>NUCLEOTIDE SEQUENCE</scope>
</reference>